<proteinExistence type="predicted"/>
<keyword evidence="1" id="KW-1133">Transmembrane helix</keyword>
<feature type="transmembrane region" description="Helical" evidence="1">
    <location>
        <begin position="47"/>
        <end position="67"/>
    </location>
</feature>
<gene>
    <name evidence="2" type="ORF">DEA37_0013714</name>
</gene>
<dbReference type="AlphaFoldDB" id="A0A5J4N7A7"/>
<keyword evidence="3" id="KW-1185">Reference proteome</keyword>
<dbReference type="Gene3D" id="1.20.1250.20">
    <property type="entry name" value="MFS general substrate transporter like domains"/>
    <property type="match status" value="1"/>
</dbReference>
<protein>
    <recommendedName>
        <fullName evidence="4">Major facilitator superfamily (MFS) profile domain-containing protein</fullName>
    </recommendedName>
</protein>
<feature type="transmembrane region" description="Helical" evidence="1">
    <location>
        <begin position="21"/>
        <end position="41"/>
    </location>
</feature>
<keyword evidence="1" id="KW-0812">Transmembrane</keyword>
<accession>A0A5J4N7A7</accession>
<comment type="caution">
    <text evidence="2">The sequence shown here is derived from an EMBL/GenBank/DDBJ whole genome shotgun (WGS) entry which is preliminary data.</text>
</comment>
<feature type="transmembrane region" description="Helical" evidence="1">
    <location>
        <begin position="74"/>
        <end position="96"/>
    </location>
</feature>
<name>A0A5J4N7A7_9TREM</name>
<dbReference type="EMBL" id="QNGE01006457">
    <property type="protein sequence ID" value="KAA3671436.1"/>
    <property type="molecule type" value="Genomic_DNA"/>
</dbReference>
<evidence type="ECO:0000313" key="3">
    <source>
        <dbReference type="Proteomes" id="UP000324629"/>
    </source>
</evidence>
<dbReference type="InterPro" id="IPR036259">
    <property type="entry name" value="MFS_trans_sf"/>
</dbReference>
<evidence type="ECO:0000256" key="1">
    <source>
        <dbReference type="SAM" id="Phobius"/>
    </source>
</evidence>
<dbReference type="SUPFAM" id="SSF103473">
    <property type="entry name" value="MFS general substrate transporter"/>
    <property type="match status" value="1"/>
</dbReference>
<sequence length="122" mass="13050">MVTYIMGYIVGRVDADVNRKLVVWLSALPLCLEGFSMPLGGFLAQRVGYRIVVGTSCVLVSGGILLTNFTIQKSFFGVVMTYSMIIGLGLGLGYSVSLAAATSVSLDFSITFYGNRISVTEC</sequence>
<keyword evidence="1" id="KW-0472">Membrane</keyword>
<evidence type="ECO:0008006" key="4">
    <source>
        <dbReference type="Google" id="ProtNLM"/>
    </source>
</evidence>
<organism evidence="2 3">
    <name type="scientific">Paragonimus westermani</name>
    <dbReference type="NCBI Taxonomy" id="34504"/>
    <lineage>
        <taxon>Eukaryota</taxon>
        <taxon>Metazoa</taxon>
        <taxon>Spiralia</taxon>
        <taxon>Lophotrochozoa</taxon>
        <taxon>Platyhelminthes</taxon>
        <taxon>Trematoda</taxon>
        <taxon>Digenea</taxon>
        <taxon>Plagiorchiida</taxon>
        <taxon>Troglotremata</taxon>
        <taxon>Troglotrematidae</taxon>
        <taxon>Paragonimus</taxon>
    </lineage>
</organism>
<evidence type="ECO:0000313" key="2">
    <source>
        <dbReference type="EMBL" id="KAA3671436.1"/>
    </source>
</evidence>
<reference evidence="2 3" key="1">
    <citation type="journal article" date="2019" name="Gigascience">
        <title>Whole-genome sequence of the oriental lung fluke Paragonimus westermani.</title>
        <authorList>
            <person name="Oey H."/>
            <person name="Zakrzewski M."/>
            <person name="Narain K."/>
            <person name="Devi K.R."/>
            <person name="Agatsuma T."/>
            <person name="Nawaratna S."/>
            <person name="Gobert G.N."/>
            <person name="Jones M.K."/>
            <person name="Ragan M.A."/>
            <person name="McManus D.P."/>
            <person name="Krause L."/>
        </authorList>
    </citation>
    <scope>NUCLEOTIDE SEQUENCE [LARGE SCALE GENOMIC DNA]</scope>
    <source>
        <strain evidence="2 3">IND2009</strain>
    </source>
</reference>
<dbReference type="Proteomes" id="UP000324629">
    <property type="component" value="Unassembled WGS sequence"/>
</dbReference>